<comment type="caution">
    <text evidence="4">The sequence shown here is derived from an EMBL/GenBank/DDBJ whole genome shotgun (WGS) entry which is preliminary data.</text>
</comment>
<dbReference type="Gene3D" id="1.25.40.20">
    <property type="entry name" value="Ankyrin repeat-containing domain"/>
    <property type="match status" value="1"/>
</dbReference>
<dbReference type="SMART" id="SM00248">
    <property type="entry name" value="ANK"/>
    <property type="match status" value="3"/>
</dbReference>
<dbReference type="SUPFAM" id="SSF48403">
    <property type="entry name" value="Ankyrin repeat"/>
    <property type="match status" value="1"/>
</dbReference>
<dbReference type="RefSeq" id="WP_146518411.1">
    <property type="nucleotide sequence ID" value="NZ_CP151726.1"/>
</dbReference>
<dbReference type="PANTHER" id="PTHR24198:SF188">
    <property type="entry name" value="ANKYRIN REPEAT DOMAIN 55"/>
    <property type="match status" value="1"/>
</dbReference>
<keyword evidence="2 3" id="KW-0040">ANK repeat</keyword>
<name>A0A5C6BAR6_9BACT</name>
<evidence type="ECO:0000256" key="1">
    <source>
        <dbReference type="ARBA" id="ARBA00022737"/>
    </source>
</evidence>
<keyword evidence="5" id="KW-1185">Reference proteome</keyword>
<feature type="repeat" description="ANK" evidence="3">
    <location>
        <begin position="136"/>
        <end position="165"/>
    </location>
</feature>
<dbReference type="PROSITE" id="PS50088">
    <property type="entry name" value="ANK_REPEAT"/>
    <property type="match status" value="1"/>
</dbReference>
<dbReference type="InterPro" id="IPR036770">
    <property type="entry name" value="Ankyrin_rpt-contain_sf"/>
</dbReference>
<dbReference type="AlphaFoldDB" id="A0A5C6BAR6"/>
<gene>
    <name evidence="4" type="ORF">Pla52n_09380</name>
</gene>
<evidence type="ECO:0000256" key="2">
    <source>
        <dbReference type="ARBA" id="ARBA00023043"/>
    </source>
</evidence>
<dbReference type="GO" id="GO:0005737">
    <property type="term" value="C:cytoplasm"/>
    <property type="evidence" value="ECO:0007669"/>
    <property type="project" value="TreeGrafter"/>
</dbReference>
<dbReference type="OrthoDB" id="1438637at2"/>
<evidence type="ECO:0000313" key="4">
    <source>
        <dbReference type="EMBL" id="TWU08356.1"/>
    </source>
</evidence>
<dbReference type="Pfam" id="PF13637">
    <property type="entry name" value="Ank_4"/>
    <property type="match status" value="1"/>
</dbReference>
<dbReference type="PANTHER" id="PTHR24198">
    <property type="entry name" value="ANKYRIN REPEAT AND PROTEIN KINASE DOMAIN-CONTAINING PROTEIN"/>
    <property type="match status" value="1"/>
</dbReference>
<reference evidence="4 5" key="1">
    <citation type="submission" date="2019-02" db="EMBL/GenBank/DDBJ databases">
        <title>Deep-cultivation of Planctomycetes and their phenomic and genomic characterization uncovers novel biology.</title>
        <authorList>
            <person name="Wiegand S."/>
            <person name="Jogler M."/>
            <person name="Boedeker C."/>
            <person name="Pinto D."/>
            <person name="Vollmers J."/>
            <person name="Rivas-Marin E."/>
            <person name="Kohn T."/>
            <person name="Peeters S.H."/>
            <person name="Heuer A."/>
            <person name="Rast P."/>
            <person name="Oberbeckmann S."/>
            <person name="Bunk B."/>
            <person name="Jeske O."/>
            <person name="Meyerdierks A."/>
            <person name="Storesund J.E."/>
            <person name="Kallscheuer N."/>
            <person name="Luecker S."/>
            <person name="Lage O.M."/>
            <person name="Pohl T."/>
            <person name="Merkel B.J."/>
            <person name="Hornburger P."/>
            <person name="Mueller R.-W."/>
            <person name="Bruemmer F."/>
            <person name="Labrenz M."/>
            <person name="Spormann A.M."/>
            <person name="Op Den Camp H."/>
            <person name="Overmann J."/>
            <person name="Amann R."/>
            <person name="Jetten M.S.M."/>
            <person name="Mascher T."/>
            <person name="Medema M.H."/>
            <person name="Devos D.P."/>
            <person name="Kaster A.-K."/>
            <person name="Ovreas L."/>
            <person name="Rohde M."/>
            <person name="Galperin M.Y."/>
            <person name="Jogler C."/>
        </authorList>
    </citation>
    <scope>NUCLEOTIDE SEQUENCE [LARGE SCALE GENOMIC DNA]</scope>
    <source>
        <strain evidence="4 5">Pla52n</strain>
    </source>
</reference>
<dbReference type="EMBL" id="SJPN01000001">
    <property type="protein sequence ID" value="TWU08356.1"/>
    <property type="molecule type" value="Genomic_DNA"/>
</dbReference>
<accession>A0A5C6BAR6</accession>
<dbReference type="PROSITE" id="PS50297">
    <property type="entry name" value="ANK_REP_REGION"/>
    <property type="match status" value="1"/>
</dbReference>
<keyword evidence="1" id="KW-0677">Repeat</keyword>
<protein>
    <submittedName>
        <fullName evidence="4">Ankyrin repeats (3 copies)</fullName>
    </submittedName>
</protein>
<dbReference type="PROSITE" id="PS51257">
    <property type="entry name" value="PROKAR_LIPOPROTEIN"/>
    <property type="match status" value="1"/>
</dbReference>
<evidence type="ECO:0000313" key="5">
    <source>
        <dbReference type="Proteomes" id="UP000320176"/>
    </source>
</evidence>
<proteinExistence type="predicted"/>
<dbReference type="InterPro" id="IPR002110">
    <property type="entry name" value="Ankyrin_rpt"/>
</dbReference>
<sequence length="255" mass="27965">MSMRNKFVLLPVILLATVGCSYNNGMNSSFSNSIWKSISEGDVSAIEEFGEGGGNLRLQKPISKESLLQYAFKCKQKESFKKLLEINAAVDVFDKNGLAIVHNASGAPDSWWLSQLVKGDIDVNLKSKGGGSALGTPLHFAIINERLDCLEILLKSGADPDLPSDSIGQTPLREASFNANGDQVVCLLDHKASPTAKHDTADFLDSLSRRSYSDIEGEPKPDRMIQKLAEMGYGEEYFKDSGWGNRPYSDRLKVE</sequence>
<dbReference type="Proteomes" id="UP000320176">
    <property type="component" value="Unassembled WGS sequence"/>
</dbReference>
<organism evidence="4 5">
    <name type="scientific">Stieleria varia</name>
    <dbReference type="NCBI Taxonomy" id="2528005"/>
    <lineage>
        <taxon>Bacteria</taxon>
        <taxon>Pseudomonadati</taxon>
        <taxon>Planctomycetota</taxon>
        <taxon>Planctomycetia</taxon>
        <taxon>Pirellulales</taxon>
        <taxon>Pirellulaceae</taxon>
        <taxon>Stieleria</taxon>
    </lineage>
</organism>
<evidence type="ECO:0000256" key="3">
    <source>
        <dbReference type="PROSITE-ProRule" id="PRU00023"/>
    </source>
</evidence>